<feature type="region of interest" description="Disordered" evidence="1">
    <location>
        <begin position="1"/>
        <end position="74"/>
    </location>
</feature>
<dbReference type="EMBL" id="GIFC01012751">
    <property type="protein sequence ID" value="MXU94834.1"/>
    <property type="molecule type" value="Transcribed_RNA"/>
</dbReference>
<feature type="compositionally biased region" description="Polar residues" evidence="1">
    <location>
        <begin position="31"/>
        <end position="61"/>
    </location>
</feature>
<accession>A0A6B0UZ75</accession>
<evidence type="ECO:0000313" key="2">
    <source>
        <dbReference type="EMBL" id="MXU94834.1"/>
    </source>
</evidence>
<sequence>MSVANRASKFQEEMNNIPLADEDAQDESEFDTSVSASSALATHSVESIPSTYTNGSNSPALTSLDPDMSPDEVEEKARLISQVLELQNTLDGARQGARSEDSGTPSSVCCSCIVPPLYRRTPPRASPIDAIQCVLNLRQQLLGTAVPPCPPLISMRVASALGSFRKFYQFL</sequence>
<protein>
    <submittedName>
        <fullName evidence="2">Putative coiled-coil protein</fullName>
    </submittedName>
</protein>
<reference evidence="2" key="1">
    <citation type="submission" date="2019-12" db="EMBL/GenBank/DDBJ databases">
        <title>An insight into the sialome of adult female Ixodes ricinus ticks feeding for 6 days.</title>
        <authorList>
            <person name="Perner J."/>
            <person name="Ribeiro J.M.C."/>
        </authorList>
    </citation>
    <scope>NUCLEOTIDE SEQUENCE</scope>
    <source>
        <strain evidence="2">Semi-engorged</strain>
        <tissue evidence="2">Salivary glands</tissue>
    </source>
</reference>
<organism evidence="2">
    <name type="scientific">Ixodes ricinus</name>
    <name type="common">Common tick</name>
    <name type="synonym">Acarus ricinus</name>
    <dbReference type="NCBI Taxonomy" id="34613"/>
    <lineage>
        <taxon>Eukaryota</taxon>
        <taxon>Metazoa</taxon>
        <taxon>Ecdysozoa</taxon>
        <taxon>Arthropoda</taxon>
        <taxon>Chelicerata</taxon>
        <taxon>Arachnida</taxon>
        <taxon>Acari</taxon>
        <taxon>Parasitiformes</taxon>
        <taxon>Ixodida</taxon>
        <taxon>Ixodoidea</taxon>
        <taxon>Ixodidae</taxon>
        <taxon>Ixodinae</taxon>
        <taxon>Ixodes</taxon>
    </lineage>
</organism>
<evidence type="ECO:0000256" key="1">
    <source>
        <dbReference type="SAM" id="MobiDB-lite"/>
    </source>
</evidence>
<feature type="compositionally biased region" description="Acidic residues" evidence="1">
    <location>
        <begin position="20"/>
        <end position="30"/>
    </location>
</feature>
<name>A0A6B0UZ75_IXORI</name>
<dbReference type="AlphaFoldDB" id="A0A6B0UZ75"/>
<proteinExistence type="predicted"/>